<dbReference type="Proteomes" id="UP000427373">
    <property type="component" value="Chromosome"/>
</dbReference>
<proteinExistence type="predicted"/>
<protein>
    <submittedName>
        <fullName evidence="1">DNA-binding PadR family transcriptional regulator</fullName>
    </submittedName>
</protein>
<dbReference type="KEGG" id="soh:D1869_00560"/>
<accession>A0A650CE60</accession>
<reference evidence="2 3" key="1">
    <citation type="submission" date="2019-10" db="EMBL/GenBank/DDBJ databases">
        <title>Genome Sequences from Six Type Strain Members of the Archaeal Family Sulfolobaceae: Acidianus ambivalens, Acidianus infernus, Metallosphaera prunae, Stygiolobus azoricus, Sulfolobus metallicus, and Sulfurisphaera ohwakuensis.</title>
        <authorList>
            <person name="Counts J.A."/>
            <person name="Kelly R.M."/>
        </authorList>
    </citation>
    <scope>NUCLEOTIDE SEQUENCE [LARGE SCALE GENOMIC DNA]</scope>
    <source>
        <strain evidence="2 3">TA-1</strain>
    </source>
</reference>
<keyword evidence="1" id="KW-0238">DNA-binding</keyword>
<gene>
    <name evidence="2" type="ORF">D1869_00560</name>
    <name evidence="1" type="ORF">HNQ62_000988</name>
</gene>
<evidence type="ECO:0000313" key="1">
    <source>
        <dbReference type="EMBL" id="MBB5253246.1"/>
    </source>
</evidence>
<dbReference type="EMBL" id="CP045484">
    <property type="protein sequence ID" value="QGR15847.1"/>
    <property type="molecule type" value="Genomic_DNA"/>
</dbReference>
<dbReference type="RefSeq" id="WP_052846216.1">
    <property type="nucleotide sequence ID" value="NZ_AP031374.1"/>
</dbReference>
<dbReference type="GO" id="GO:0003677">
    <property type="term" value="F:DNA binding"/>
    <property type="evidence" value="ECO:0007669"/>
    <property type="project" value="UniProtKB-KW"/>
</dbReference>
<sequence length="76" mass="9147">MWREIPLHYIILEILKKRNAPITDEDLYNEVKKSVNYEISFSDFLKALMKLEIRGFITVTLIRENVRMINYIGEKE</sequence>
<evidence type="ECO:0000313" key="2">
    <source>
        <dbReference type="EMBL" id="QGR15847.1"/>
    </source>
</evidence>
<dbReference type="GeneID" id="54121862"/>
<evidence type="ECO:0000313" key="3">
    <source>
        <dbReference type="Proteomes" id="UP000427373"/>
    </source>
</evidence>
<name>A0A650CE60_SULOH</name>
<organism evidence="2 3">
    <name type="scientific">Sulfurisphaera ohwakuensis</name>
    <dbReference type="NCBI Taxonomy" id="69656"/>
    <lineage>
        <taxon>Archaea</taxon>
        <taxon>Thermoproteota</taxon>
        <taxon>Thermoprotei</taxon>
        <taxon>Sulfolobales</taxon>
        <taxon>Sulfolobaceae</taxon>
        <taxon>Sulfurisphaera</taxon>
    </lineage>
</organism>
<keyword evidence="3" id="KW-1185">Reference proteome</keyword>
<evidence type="ECO:0000313" key="4">
    <source>
        <dbReference type="Proteomes" id="UP000582213"/>
    </source>
</evidence>
<dbReference type="Proteomes" id="UP000582213">
    <property type="component" value="Unassembled WGS sequence"/>
</dbReference>
<reference evidence="1 4" key="2">
    <citation type="submission" date="2020-08" db="EMBL/GenBank/DDBJ databases">
        <title>Genomic Encyclopedia of Type Strains, Phase IV (KMG-IV): sequencing the most valuable type-strain genomes for metagenomic binning, comparative biology and taxonomic classification.</title>
        <authorList>
            <person name="Goeker M."/>
        </authorList>
    </citation>
    <scope>NUCLEOTIDE SEQUENCE [LARGE SCALE GENOMIC DNA]</scope>
    <source>
        <strain evidence="1 4">DSM 12421</strain>
    </source>
</reference>
<dbReference type="OrthoDB" id="14757at2157"/>
<dbReference type="EMBL" id="JACHFY010000003">
    <property type="protein sequence ID" value="MBB5253246.1"/>
    <property type="molecule type" value="Genomic_DNA"/>
</dbReference>
<dbReference type="AlphaFoldDB" id="A0A650CE60"/>